<dbReference type="PANTHER" id="PTHR10513:SF46">
    <property type="entry name" value="DEOXYGUANOSINE KINASE"/>
    <property type="match status" value="1"/>
</dbReference>
<proteinExistence type="predicted"/>
<dbReference type="Proteomes" id="UP000071778">
    <property type="component" value="Chromosome"/>
</dbReference>
<dbReference type="SUPFAM" id="SSF52540">
    <property type="entry name" value="P-loop containing nucleoside triphosphate hydrolases"/>
    <property type="match status" value="1"/>
</dbReference>
<dbReference type="GO" id="GO:0005737">
    <property type="term" value="C:cytoplasm"/>
    <property type="evidence" value="ECO:0007669"/>
    <property type="project" value="TreeGrafter"/>
</dbReference>
<feature type="binding site" evidence="2">
    <location>
        <begin position="36"/>
        <end position="44"/>
    </location>
    <ligand>
        <name>ATP</name>
        <dbReference type="ChEBI" id="CHEBI:30616"/>
    </ligand>
</feature>
<dbReference type="AlphaFoldDB" id="A0A127QNP9"/>
<dbReference type="PANTHER" id="PTHR10513">
    <property type="entry name" value="DEOXYNUCLEOSIDE KINASE"/>
    <property type="match status" value="1"/>
</dbReference>
<evidence type="ECO:0000256" key="1">
    <source>
        <dbReference type="PIRSR" id="PIRSR000705-1"/>
    </source>
</evidence>
<dbReference type="Pfam" id="PF01712">
    <property type="entry name" value="dNK"/>
    <property type="match status" value="1"/>
</dbReference>
<evidence type="ECO:0000256" key="2">
    <source>
        <dbReference type="PIRSR" id="PIRSR000705-3"/>
    </source>
</evidence>
<dbReference type="InterPro" id="IPR002624">
    <property type="entry name" value="DCK/DGK"/>
</dbReference>
<reference evidence="4 5" key="1">
    <citation type="submission" date="2015-11" db="EMBL/GenBank/DDBJ databases">
        <title>Exploring the genomic traits of fungus-feeding bacterial genus Collimonas.</title>
        <authorList>
            <person name="Song C."/>
            <person name="Schmidt R."/>
            <person name="de Jager V."/>
            <person name="Krzyzanowska D."/>
            <person name="Jongedijk E."/>
            <person name="Cankar K."/>
            <person name="Beekwilder J."/>
            <person name="van Veen A."/>
            <person name="de Boer W."/>
            <person name="van Veen J.A."/>
            <person name="Garbeva P."/>
        </authorList>
    </citation>
    <scope>NUCLEOTIDE SEQUENCE [LARGE SCALE GENOMIC DNA]</scope>
    <source>
        <strain evidence="4 5">Ter282</strain>
    </source>
</reference>
<dbReference type="GO" id="GO:0019136">
    <property type="term" value="F:deoxynucleoside kinase activity"/>
    <property type="evidence" value="ECO:0007669"/>
    <property type="project" value="InterPro"/>
</dbReference>
<feature type="binding site" evidence="2">
    <location>
        <begin position="164"/>
        <end position="168"/>
    </location>
    <ligand>
        <name>ATP</name>
        <dbReference type="ChEBI" id="CHEBI:30616"/>
    </ligand>
</feature>
<dbReference type="InterPro" id="IPR031314">
    <property type="entry name" value="DNK_dom"/>
</dbReference>
<dbReference type="Gene3D" id="3.40.50.300">
    <property type="entry name" value="P-loop containing nucleotide triphosphate hydrolases"/>
    <property type="match status" value="1"/>
</dbReference>
<feature type="domain" description="Deoxynucleoside kinase" evidence="3">
    <location>
        <begin position="32"/>
        <end position="224"/>
    </location>
</feature>
<organism evidence="4 5">
    <name type="scientific">Collimonas arenae</name>
    <dbReference type="NCBI Taxonomy" id="279058"/>
    <lineage>
        <taxon>Bacteria</taxon>
        <taxon>Pseudomonadati</taxon>
        <taxon>Pseudomonadota</taxon>
        <taxon>Betaproteobacteria</taxon>
        <taxon>Burkholderiales</taxon>
        <taxon>Oxalobacteraceae</taxon>
        <taxon>Collimonas</taxon>
    </lineage>
</organism>
<evidence type="ECO:0000313" key="5">
    <source>
        <dbReference type="Proteomes" id="UP000071778"/>
    </source>
</evidence>
<gene>
    <name evidence="4" type="ORF">CAter282_3916</name>
</gene>
<dbReference type="PIRSF" id="PIRSF000705">
    <property type="entry name" value="DNK"/>
    <property type="match status" value="1"/>
</dbReference>
<protein>
    <submittedName>
        <fullName evidence="4">Deoxynucleoside kinase family protein</fullName>
    </submittedName>
</protein>
<keyword evidence="2" id="KW-0067">ATP-binding</keyword>
<keyword evidence="5" id="KW-1185">Reference proteome</keyword>
<dbReference type="EMBL" id="CP013235">
    <property type="protein sequence ID" value="AMP11587.1"/>
    <property type="molecule type" value="Genomic_DNA"/>
</dbReference>
<dbReference type="InterPro" id="IPR050566">
    <property type="entry name" value="Deoxyribonucleoside_kinase"/>
</dbReference>
<sequence>MPAGCAGFWHTVHSFRIRITFSNMNLASYKYIVVEGPIGVGKTTLVNKIAMHLGGKVLLEQPQANPFLEKFYRDAPRYALSTQMFFLFQRINQLRDAAQEDLFDNNGHLIADFLLAKDPIFARLTLADEELKLYQQMYDHLRPQVATPDLVIYLQAEPETLVGRIRKRGIEMEAGISPEYLARLCESYSSFFYHYDDAPLLIVNNEHLDLAGNDADFNLLLARIDGMRGKREFFNRGE</sequence>
<keyword evidence="4" id="KW-0418">Kinase</keyword>
<evidence type="ECO:0000259" key="3">
    <source>
        <dbReference type="Pfam" id="PF01712"/>
    </source>
</evidence>
<feature type="active site" description="Proton acceptor" evidence="1">
    <location>
        <position position="112"/>
    </location>
</feature>
<name>A0A127QNP9_9BURK</name>
<keyword evidence="2" id="KW-0547">Nucleotide-binding</keyword>
<dbReference type="CDD" id="cd01673">
    <property type="entry name" value="dNK"/>
    <property type="match status" value="1"/>
</dbReference>
<dbReference type="PATRIC" id="fig|279058.18.peg.3860"/>
<dbReference type="InterPro" id="IPR027417">
    <property type="entry name" value="P-loop_NTPase"/>
</dbReference>
<keyword evidence="4" id="KW-0808">Transferase</keyword>
<dbReference type="GO" id="GO:0005524">
    <property type="term" value="F:ATP binding"/>
    <property type="evidence" value="ECO:0007669"/>
    <property type="project" value="UniProtKB-KW"/>
</dbReference>
<accession>A0A127QNP9</accession>
<evidence type="ECO:0000313" key="4">
    <source>
        <dbReference type="EMBL" id="AMP11587.1"/>
    </source>
</evidence>